<organism evidence="1 2">
    <name type="scientific">Balneicella halophila</name>
    <dbReference type="NCBI Taxonomy" id="1537566"/>
    <lineage>
        <taxon>Bacteria</taxon>
        <taxon>Pseudomonadati</taxon>
        <taxon>Bacteroidota</taxon>
        <taxon>Bacteroidia</taxon>
        <taxon>Bacteroidales</taxon>
        <taxon>Balneicellaceae</taxon>
        <taxon>Balneicella</taxon>
    </lineage>
</organism>
<reference evidence="1 2" key="1">
    <citation type="submission" date="2018-05" db="EMBL/GenBank/DDBJ databases">
        <title>Genomic Encyclopedia of Type Strains, Phase IV (KMG-IV): sequencing the most valuable type-strain genomes for metagenomic binning, comparative biology and taxonomic classification.</title>
        <authorList>
            <person name="Goeker M."/>
        </authorList>
    </citation>
    <scope>NUCLEOTIDE SEQUENCE [LARGE SCALE GENOMIC DNA]</scope>
    <source>
        <strain evidence="1 2">DSM 28579</strain>
    </source>
</reference>
<gene>
    <name evidence="1" type="ORF">C7377_1739</name>
</gene>
<dbReference type="Proteomes" id="UP000251835">
    <property type="component" value="Unassembled WGS sequence"/>
</dbReference>
<sequence>MFNFDFSVDHQLRPRIKLDRELLLFPRMFLEGEYEYRADFGWVNDLENDKDYEGEHGWTLGLSYMISRNFSLHANYDNDTKWGGGLSIRF</sequence>
<proteinExistence type="predicted"/>
<keyword evidence="2" id="KW-1185">Reference proteome</keyword>
<dbReference type="AlphaFoldDB" id="A0A7L4UNH4"/>
<accession>A0A7L4UNH4</accession>
<name>A0A7L4UNH4_BALHA</name>
<dbReference type="EMBL" id="QENZ01000005">
    <property type="protein sequence ID" value="PVX50089.1"/>
    <property type="molecule type" value="Genomic_DNA"/>
</dbReference>
<comment type="caution">
    <text evidence="1">The sequence shown here is derived from an EMBL/GenBank/DDBJ whole genome shotgun (WGS) entry which is preliminary data.</text>
</comment>
<protein>
    <submittedName>
        <fullName evidence="1">Uncharacterized protein</fullName>
    </submittedName>
</protein>
<evidence type="ECO:0000313" key="2">
    <source>
        <dbReference type="Proteomes" id="UP000251835"/>
    </source>
</evidence>
<dbReference type="RefSeq" id="WP_207778460.1">
    <property type="nucleotide sequence ID" value="NZ_QENZ01000005.1"/>
</dbReference>
<evidence type="ECO:0000313" key="1">
    <source>
        <dbReference type="EMBL" id="PVX50089.1"/>
    </source>
</evidence>